<dbReference type="AlphaFoldDB" id="A0AAN7UNQ0"/>
<dbReference type="Proteomes" id="UP001305414">
    <property type="component" value="Unassembled WGS sequence"/>
</dbReference>
<accession>A0AAN7UNQ0</accession>
<name>A0AAN7UNQ0_9PEZI</name>
<evidence type="ECO:0000313" key="1">
    <source>
        <dbReference type="EMBL" id="KAK5628661.1"/>
    </source>
</evidence>
<dbReference type="EMBL" id="JAWHQM010000009">
    <property type="protein sequence ID" value="KAK5628661.1"/>
    <property type="molecule type" value="Genomic_DNA"/>
</dbReference>
<reference evidence="1 2" key="1">
    <citation type="submission" date="2023-10" db="EMBL/GenBank/DDBJ databases">
        <title>Draft genome sequence of Xylaria bambusicola isolate GMP-LS, the root and basal stem rot pathogen of sugarcane in Indonesia.</title>
        <authorList>
            <person name="Selvaraj P."/>
            <person name="Muralishankar V."/>
            <person name="Muruganantham S."/>
            <person name="Sp S."/>
            <person name="Haryani S."/>
            <person name="Lau K.J.X."/>
            <person name="Naqvi N.I."/>
        </authorList>
    </citation>
    <scope>NUCLEOTIDE SEQUENCE [LARGE SCALE GENOMIC DNA]</scope>
    <source>
        <strain evidence="1">GMP-LS</strain>
    </source>
</reference>
<evidence type="ECO:0000313" key="2">
    <source>
        <dbReference type="Proteomes" id="UP001305414"/>
    </source>
</evidence>
<protein>
    <submittedName>
        <fullName evidence="1">Uncharacterized protein</fullName>
    </submittedName>
</protein>
<sequence length="68" mass="7924">MSRAGPDSKRVETSINRLISEIVPNSPDDTRDENQQRHSLLFQQIKEQLERQVLIITGIEKKNSEHRI</sequence>
<gene>
    <name evidence="1" type="ORF">RRF57_004376</name>
</gene>
<keyword evidence="2" id="KW-1185">Reference proteome</keyword>
<proteinExistence type="predicted"/>
<organism evidence="1 2">
    <name type="scientific">Xylaria bambusicola</name>
    <dbReference type="NCBI Taxonomy" id="326684"/>
    <lineage>
        <taxon>Eukaryota</taxon>
        <taxon>Fungi</taxon>
        <taxon>Dikarya</taxon>
        <taxon>Ascomycota</taxon>
        <taxon>Pezizomycotina</taxon>
        <taxon>Sordariomycetes</taxon>
        <taxon>Xylariomycetidae</taxon>
        <taxon>Xylariales</taxon>
        <taxon>Xylariaceae</taxon>
        <taxon>Xylaria</taxon>
    </lineage>
</organism>
<comment type="caution">
    <text evidence="1">The sequence shown here is derived from an EMBL/GenBank/DDBJ whole genome shotgun (WGS) entry which is preliminary data.</text>
</comment>